<sequence length="515" mass="59540">MTEQNLALKLCSDSMMIHFNQEFLEKLQLIPWCREFGTKDKLQHIEDYTFSAMFVDADLAYSKENLLCWIRVLKNDGWLLMESIAKKTPEMLTALFPELLTFHENPNPNPNLNIWIFSKNTVNVPELESQILRMLSEKAPTDRLLPLLDKMEYASPHSTLPHFIRSKLFHNQPSVSQEGWQRLFERTLNALRNIYAASNILAQGNYQLGFQQREKILGNNHLRRTPTPPPEHFYEKRWKGEHLAGKTIVVWTEFGLGDEIMFAQLAYYFKKQGAKSVKWIAQSPIVSLLSSHPDIDQVIDSAKLGKQAKILGEFDYWVYPHEILAYVSTPFQYLPKRSPYLFARSTAQRKTANLFPDTGNLKVGIVWRGDPMNENDKARSIHHLDYIETLFQMTGIDWYCLQKVCNEQEIRLLKKYNIPHIAKNAKDFAQTAAMMTHLDCLVSTCTSVIHAAGAMGIPSLLMLSYVGDWRWGLVGSTNLWYPTVQVFRCLSPLPVWDSVIEEVQQALIERINWKQ</sequence>
<evidence type="ECO:0000313" key="1">
    <source>
        <dbReference type="EMBL" id="OOF43421.1"/>
    </source>
</evidence>
<dbReference type="OrthoDB" id="238183at2"/>
<comment type="caution">
    <text evidence="1">The sequence shown here is derived from an EMBL/GenBank/DDBJ whole genome shotgun (WGS) entry which is preliminary data.</text>
</comment>
<proteinExistence type="predicted"/>
<accession>A0A1V3IMS2</accession>
<name>A0A1V3IMS2_9PAST</name>
<dbReference type="AlphaFoldDB" id="A0A1V3IMS2"/>
<dbReference type="STRING" id="1908260.BKK50_04940"/>
<dbReference type="Proteomes" id="UP000189433">
    <property type="component" value="Unassembled WGS sequence"/>
</dbReference>
<evidence type="ECO:0008006" key="3">
    <source>
        <dbReference type="Google" id="ProtNLM"/>
    </source>
</evidence>
<dbReference type="EMBL" id="MLHJ01000037">
    <property type="protein sequence ID" value="OOF43421.1"/>
    <property type="molecule type" value="Genomic_DNA"/>
</dbReference>
<keyword evidence="2" id="KW-1185">Reference proteome</keyword>
<gene>
    <name evidence="1" type="ORF">BKK50_04940</name>
</gene>
<reference evidence="1 2" key="1">
    <citation type="submission" date="2016-10" db="EMBL/GenBank/DDBJ databases">
        <title>Rodentibacter gen. nov. and new species.</title>
        <authorList>
            <person name="Christensen H."/>
        </authorList>
    </citation>
    <scope>NUCLEOTIDE SEQUENCE [LARGE SCALE GENOMIC DNA]</scope>
    <source>
        <strain evidence="1 2">CCUG17206</strain>
    </source>
</reference>
<protein>
    <recommendedName>
        <fullName evidence="3">Methyltransferase type 11</fullName>
    </recommendedName>
</protein>
<dbReference type="SUPFAM" id="SSF53756">
    <property type="entry name" value="UDP-Glycosyltransferase/glycogen phosphorylase"/>
    <property type="match status" value="1"/>
</dbReference>
<dbReference type="Gene3D" id="3.40.50.2000">
    <property type="entry name" value="Glycogen Phosphorylase B"/>
    <property type="match status" value="1"/>
</dbReference>
<organism evidence="1 2">
    <name type="scientific">Rodentibacter rarus</name>
    <dbReference type="NCBI Taxonomy" id="1908260"/>
    <lineage>
        <taxon>Bacteria</taxon>
        <taxon>Pseudomonadati</taxon>
        <taxon>Pseudomonadota</taxon>
        <taxon>Gammaproteobacteria</taxon>
        <taxon>Pasteurellales</taxon>
        <taxon>Pasteurellaceae</taxon>
        <taxon>Rodentibacter</taxon>
    </lineage>
</organism>
<dbReference type="RefSeq" id="WP_077415932.1">
    <property type="nucleotide sequence ID" value="NZ_MLHJ01000037.1"/>
</dbReference>
<evidence type="ECO:0000313" key="2">
    <source>
        <dbReference type="Proteomes" id="UP000189433"/>
    </source>
</evidence>